<name>A0ACC6P4A2_9BURK</name>
<keyword evidence="2" id="KW-1185">Reference proteome</keyword>
<evidence type="ECO:0000313" key="1">
    <source>
        <dbReference type="EMBL" id="MEJ7138649.1"/>
    </source>
</evidence>
<gene>
    <name evidence="1" type="ORF">RV045_09460</name>
</gene>
<organism evidence="1 2">
    <name type="scientific">Amphibiibacter pelophylacis</name>
    <dbReference type="NCBI Taxonomy" id="1799477"/>
    <lineage>
        <taxon>Bacteria</taxon>
        <taxon>Pseudomonadati</taxon>
        <taxon>Pseudomonadota</taxon>
        <taxon>Betaproteobacteria</taxon>
        <taxon>Burkholderiales</taxon>
        <taxon>Sphaerotilaceae</taxon>
        <taxon>Amphibiibacter</taxon>
    </lineage>
</organism>
<protein>
    <submittedName>
        <fullName evidence="1">YceD family protein</fullName>
    </submittedName>
</protein>
<dbReference type="EMBL" id="JAWDIE010000013">
    <property type="protein sequence ID" value="MEJ7138649.1"/>
    <property type="molecule type" value="Genomic_DNA"/>
</dbReference>
<dbReference type="Proteomes" id="UP001364695">
    <property type="component" value="Unassembled WGS sequence"/>
</dbReference>
<sequence length="202" mass="22394">MTMNRPSSPPESASESATGPVPEASATQRLDISVLCRQGQPLAGELPLAQLRRLCTYRGVWPEQAAQTVTWRLVPSVRQAPGDADQLWVDMTLHTRIALQCQRCLERTDAVLDVSKAFRFVHTEAELDRVEAVFDEIDSDDEALLLEPGWPLLDWLEDELILALPIAPRHDDCQIAGHTPSDDPLAGLKPNPFAVLEKLKKS</sequence>
<reference evidence="1" key="1">
    <citation type="submission" date="2023-10" db="EMBL/GenBank/DDBJ databases">
        <title>Amphibacter perezi, gen. nov., sp. nov. a novel taxa of the family Comamonadaceae, class Betaproteobacteria isolated from the skin microbiota of Pelophylax perezi from different populations.</title>
        <authorList>
            <person name="Costa S."/>
            <person name="Proenca D.N."/>
            <person name="Lopes I."/>
            <person name="Morais P.V."/>
        </authorList>
    </citation>
    <scope>NUCLEOTIDE SEQUENCE</scope>
    <source>
        <strain evidence="1">SL12-8</strain>
    </source>
</reference>
<evidence type="ECO:0000313" key="2">
    <source>
        <dbReference type="Proteomes" id="UP001364695"/>
    </source>
</evidence>
<proteinExistence type="predicted"/>
<accession>A0ACC6P4A2</accession>
<comment type="caution">
    <text evidence="1">The sequence shown here is derived from an EMBL/GenBank/DDBJ whole genome shotgun (WGS) entry which is preliminary data.</text>
</comment>